<evidence type="ECO:0000313" key="2">
    <source>
        <dbReference type="EMBL" id="CAH0551011.1"/>
    </source>
</evidence>
<dbReference type="OrthoDB" id="6781688at2759"/>
<reference evidence="2" key="1">
    <citation type="submission" date="2021-12" db="EMBL/GenBank/DDBJ databases">
        <authorList>
            <person name="King R."/>
        </authorList>
    </citation>
    <scope>NUCLEOTIDE SEQUENCE</scope>
</reference>
<proteinExistence type="predicted"/>
<feature type="compositionally biased region" description="Low complexity" evidence="1">
    <location>
        <begin position="61"/>
        <end position="77"/>
    </location>
</feature>
<accession>A0A9P0AV43</accession>
<keyword evidence="3" id="KW-1185">Reference proteome</keyword>
<name>A0A9P0AV43_BRAAE</name>
<protein>
    <submittedName>
        <fullName evidence="2">Uncharacterized protein</fullName>
    </submittedName>
</protein>
<dbReference type="Proteomes" id="UP001154078">
    <property type="component" value="Chromosome 2"/>
</dbReference>
<evidence type="ECO:0000256" key="1">
    <source>
        <dbReference type="SAM" id="MobiDB-lite"/>
    </source>
</evidence>
<evidence type="ECO:0000313" key="3">
    <source>
        <dbReference type="Proteomes" id="UP001154078"/>
    </source>
</evidence>
<dbReference type="AlphaFoldDB" id="A0A9P0AV43"/>
<gene>
    <name evidence="2" type="ORF">MELIAE_LOCUS3713</name>
</gene>
<sequence length="177" mass="19946">MKEKSTPMDILDIGLTKIVKKQSISRPGHFNTECKSTSCKHWQEAQLTIALKFKQNQNNTQNNSQLVQNPNTNSNNNLPKPISNSQTENTTINHHYVQKKQQNILLSNIITNIKIQTDAVVKSTYNNFEAKLSFLVIDKITEKIPQVSFDVSSLNIPSSIKLADPELNKASQNLTVK</sequence>
<feature type="region of interest" description="Disordered" evidence="1">
    <location>
        <begin position="61"/>
        <end position="87"/>
    </location>
</feature>
<dbReference type="EMBL" id="OV121133">
    <property type="protein sequence ID" value="CAH0551011.1"/>
    <property type="molecule type" value="Genomic_DNA"/>
</dbReference>
<organism evidence="2 3">
    <name type="scientific">Brassicogethes aeneus</name>
    <name type="common">Rape pollen beetle</name>
    <name type="synonym">Meligethes aeneus</name>
    <dbReference type="NCBI Taxonomy" id="1431903"/>
    <lineage>
        <taxon>Eukaryota</taxon>
        <taxon>Metazoa</taxon>
        <taxon>Ecdysozoa</taxon>
        <taxon>Arthropoda</taxon>
        <taxon>Hexapoda</taxon>
        <taxon>Insecta</taxon>
        <taxon>Pterygota</taxon>
        <taxon>Neoptera</taxon>
        <taxon>Endopterygota</taxon>
        <taxon>Coleoptera</taxon>
        <taxon>Polyphaga</taxon>
        <taxon>Cucujiformia</taxon>
        <taxon>Nitidulidae</taxon>
        <taxon>Meligethinae</taxon>
        <taxon>Brassicogethes</taxon>
    </lineage>
</organism>